<dbReference type="AlphaFoldDB" id="A0A9X2AB28"/>
<dbReference type="Gene3D" id="1.10.260.40">
    <property type="entry name" value="lambda repressor-like DNA-binding domains"/>
    <property type="match status" value="1"/>
</dbReference>
<dbReference type="EMBL" id="JALBUF010000001">
    <property type="protein sequence ID" value="MCI0182259.1"/>
    <property type="molecule type" value="Genomic_DNA"/>
</dbReference>
<accession>A0A9X2AB28</accession>
<dbReference type="InterPro" id="IPR010982">
    <property type="entry name" value="Lambda_DNA-bd_dom_sf"/>
</dbReference>
<dbReference type="Pfam" id="PF01381">
    <property type="entry name" value="HTH_3"/>
    <property type="match status" value="1"/>
</dbReference>
<name>A0A9X2AB28_9BACL</name>
<dbReference type="Proteomes" id="UP001139263">
    <property type="component" value="Unassembled WGS sequence"/>
</dbReference>
<sequence>MMLVNHIRSLRMKKGLSQADLAEQIGVTRQAIGSIEACTVVPSTTIALRLARVFHLRVEDLFEEPKDELLTIAKVDATDALWQPGDRVILTGIGSTLTAHQATVLEGYRILPLPASGIVVECIDAEHVRIERAPLPSAEQTLVIAGCDIGLGLLAQHVERKHHSTQAMWYNADNRQALHKLQVGLAHMAAVHYPTGQPDLHPQVATFPALQRVRFATWRIGFVVARGNPYPFKSVEDLSSGRLRLVNRPQGAGVRTTLDSLLRAHHIPTSAVNGYTREVTGHLQVVDAIATGTADVGITIESAAAVAKLDFIPIHEEQCDLLFPQTSSDEGIDRILSLLHSDSFRWDLTRFGPYDIDHTGELISSTK</sequence>
<feature type="domain" description="HTH cro/C1-type" evidence="1">
    <location>
        <begin position="7"/>
        <end position="61"/>
    </location>
</feature>
<evidence type="ECO:0000313" key="2">
    <source>
        <dbReference type="EMBL" id="MCI0182259.1"/>
    </source>
</evidence>
<evidence type="ECO:0000259" key="1">
    <source>
        <dbReference type="PROSITE" id="PS50943"/>
    </source>
</evidence>
<keyword evidence="3" id="KW-1185">Reference proteome</keyword>
<gene>
    <name evidence="2" type="ORF">MM817_00518</name>
</gene>
<dbReference type="SMART" id="SM00530">
    <property type="entry name" value="HTH_XRE"/>
    <property type="match status" value="1"/>
</dbReference>
<dbReference type="PROSITE" id="PS50943">
    <property type="entry name" value="HTH_CROC1"/>
    <property type="match status" value="1"/>
</dbReference>
<dbReference type="InterPro" id="IPR024370">
    <property type="entry name" value="PBP_domain"/>
</dbReference>
<reference evidence="2" key="1">
    <citation type="submission" date="2022-03" db="EMBL/GenBank/DDBJ databases">
        <title>Draft Genome Sequence of Firmicute Strain S0AB, a Heterotrophic Iron/Sulfur-Oxidizing Extreme Acidophile.</title>
        <authorList>
            <person name="Vergara E."/>
            <person name="Pakostova E."/>
            <person name="Johnson D.B."/>
            <person name="Holmes D.S."/>
        </authorList>
    </citation>
    <scope>NUCLEOTIDE SEQUENCE</scope>
    <source>
        <strain evidence="2">S0AB</strain>
    </source>
</reference>
<dbReference type="RefSeq" id="WP_241711864.1">
    <property type="nucleotide sequence ID" value="NZ_JALBUF010000001.1"/>
</dbReference>
<comment type="caution">
    <text evidence="2">The sequence shown here is derived from an EMBL/GenBank/DDBJ whole genome shotgun (WGS) entry which is preliminary data.</text>
</comment>
<dbReference type="CDD" id="cd00093">
    <property type="entry name" value="HTH_XRE"/>
    <property type="match status" value="1"/>
</dbReference>
<dbReference type="SUPFAM" id="SSF53850">
    <property type="entry name" value="Periplasmic binding protein-like II"/>
    <property type="match status" value="1"/>
</dbReference>
<dbReference type="PANTHER" id="PTHR38431:SF1">
    <property type="entry name" value="BLL2305 PROTEIN"/>
    <property type="match status" value="1"/>
</dbReference>
<dbReference type="Pfam" id="PF12727">
    <property type="entry name" value="PBP_like"/>
    <property type="match status" value="1"/>
</dbReference>
<dbReference type="InterPro" id="IPR001387">
    <property type="entry name" value="Cro/C1-type_HTH"/>
</dbReference>
<protein>
    <recommendedName>
        <fullName evidence="1">HTH cro/C1-type domain-containing protein</fullName>
    </recommendedName>
</protein>
<evidence type="ECO:0000313" key="3">
    <source>
        <dbReference type="Proteomes" id="UP001139263"/>
    </source>
</evidence>
<dbReference type="SUPFAM" id="SSF47413">
    <property type="entry name" value="lambda repressor-like DNA-binding domains"/>
    <property type="match status" value="1"/>
</dbReference>
<dbReference type="PANTHER" id="PTHR38431">
    <property type="entry name" value="BLL2305 PROTEIN"/>
    <property type="match status" value="1"/>
</dbReference>
<proteinExistence type="predicted"/>
<dbReference type="GO" id="GO:0003677">
    <property type="term" value="F:DNA binding"/>
    <property type="evidence" value="ECO:0007669"/>
    <property type="project" value="InterPro"/>
</dbReference>
<organism evidence="2 3">
    <name type="scientific">Sulfoacidibacillus ferrooxidans</name>
    <dbReference type="NCBI Taxonomy" id="2005001"/>
    <lineage>
        <taxon>Bacteria</taxon>
        <taxon>Bacillati</taxon>
        <taxon>Bacillota</taxon>
        <taxon>Bacilli</taxon>
        <taxon>Bacillales</taxon>
        <taxon>Alicyclobacillaceae</taxon>
        <taxon>Sulfoacidibacillus</taxon>
    </lineage>
</organism>